<accession>A0ABT8KS17</accession>
<dbReference type="InterPro" id="IPR013324">
    <property type="entry name" value="RNA_pol_sigma_r3/r4-like"/>
</dbReference>
<evidence type="ECO:0000256" key="5">
    <source>
        <dbReference type="ARBA" id="ARBA00023163"/>
    </source>
</evidence>
<protein>
    <submittedName>
        <fullName evidence="8">RNA polymerase sigma-70 factor</fullName>
    </submittedName>
</protein>
<feature type="domain" description="RNA polymerase sigma-70 region 2" evidence="6">
    <location>
        <begin position="24"/>
        <end position="87"/>
    </location>
</feature>
<dbReference type="Pfam" id="PF08281">
    <property type="entry name" value="Sigma70_r4_2"/>
    <property type="match status" value="1"/>
</dbReference>
<dbReference type="InterPro" id="IPR007627">
    <property type="entry name" value="RNA_pol_sigma70_r2"/>
</dbReference>
<evidence type="ECO:0000256" key="4">
    <source>
        <dbReference type="ARBA" id="ARBA00023125"/>
    </source>
</evidence>
<dbReference type="NCBIfam" id="TIGR02937">
    <property type="entry name" value="sigma70-ECF"/>
    <property type="match status" value="1"/>
</dbReference>
<evidence type="ECO:0000256" key="1">
    <source>
        <dbReference type="ARBA" id="ARBA00010641"/>
    </source>
</evidence>
<evidence type="ECO:0000256" key="2">
    <source>
        <dbReference type="ARBA" id="ARBA00023015"/>
    </source>
</evidence>
<evidence type="ECO:0000259" key="6">
    <source>
        <dbReference type="Pfam" id="PF04542"/>
    </source>
</evidence>
<evidence type="ECO:0000256" key="3">
    <source>
        <dbReference type="ARBA" id="ARBA00023082"/>
    </source>
</evidence>
<dbReference type="Gene3D" id="1.10.1740.10">
    <property type="match status" value="1"/>
</dbReference>
<gene>
    <name evidence="8" type="ORF">QQ008_13660</name>
</gene>
<keyword evidence="2" id="KW-0805">Transcription regulation</keyword>
<evidence type="ECO:0000259" key="7">
    <source>
        <dbReference type="Pfam" id="PF08281"/>
    </source>
</evidence>
<dbReference type="Gene3D" id="1.10.10.10">
    <property type="entry name" value="Winged helix-like DNA-binding domain superfamily/Winged helix DNA-binding domain"/>
    <property type="match status" value="1"/>
</dbReference>
<evidence type="ECO:0000313" key="9">
    <source>
        <dbReference type="Proteomes" id="UP001172082"/>
    </source>
</evidence>
<dbReference type="NCBIfam" id="TIGR02985">
    <property type="entry name" value="Sig70_bacteroi1"/>
    <property type="match status" value="1"/>
</dbReference>
<comment type="caution">
    <text evidence="8">The sequence shown here is derived from an EMBL/GenBank/DDBJ whole genome shotgun (WGS) entry which is preliminary data.</text>
</comment>
<dbReference type="SUPFAM" id="SSF88946">
    <property type="entry name" value="Sigma2 domain of RNA polymerase sigma factors"/>
    <property type="match status" value="1"/>
</dbReference>
<dbReference type="EMBL" id="JAUJEA010000004">
    <property type="protein sequence ID" value="MDN5202428.1"/>
    <property type="molecule type" value="Genomic_DNA"/>
</dbReference>
<dbReference type="InterPro" id="IPR036388">
    <property type="entry name" value="WH-like_DNA-bd_sf"/>
</dbReference>
<dbReference type="InterPro" id="IPR013249">
    <property type="entry name" value="RNA_pol_sigma70_r4_t2"/>
</dbReference>
<dbReference type="InterPro" id="IPR039425">
    <property type="entry name" value="RNA_pol_sigma-70-like"/>
</dbReference>
<keyword evidence="3" id="KW-0731">Sigma factor</keyword>
<comment type="similarity">
    <text evidence="1">Belongs to the sigma-70 factor family. ECF subfamily.</text>
</comment>
<dbReference type="PANTHER" id="PTHR43133:SF8">
    <property type="entry name" value="RNA POLYMERASE SIGMA FACTOR HI_1459-RELATED"/>
    <property type="match status" value="1"/>
</dbReference>
<reference evidence="8" key="1">
    <citation type="submission" date="2023-06" db="EMBL/GenBank/DDBJ databases">
        <title>Genomic of Parafulvivirga corallium.</title>
        <authorList>
            <person name="Wang G."/>
        </authorList>
    </citation>
    <scope>NUCLEOTIDE SEQUENCE</scope>
    <source>
        <strain evidence="8">BMA10</strain>
    </source>
</reference>
<keyword evidence="9" id="KW-1185">Reference proteome</keyword>
<evidence type="ECO:0000313" key="8">
    <source>
        <dbReference type="EMBL" id="MDN5202428.1"/>
    </source>
</evidence>
<keyword evidence="5" id="KW-0804">Transcription</keyword>
<dbReference type="InterPro" id="IPR014284">
    <property type="entry name" value="RNA_pol_sigma-70_dom"/>
</dbReference>
<dbReference type="InterPro" id="IPR014327">
    <property type="entry name" value="RNA_pol_sigma70_bacteroid"/>
</dbReference>
<dbReference type="SUPFAM" id="SSF88659">
    <property type="entry name" value="Sigma3 and sigma4 domains of RNA polymerase sigma factors"/>
    <property type="match status" value="1"/>
</dbReference>
<dbReference type="InterPro" id="IPR013325">
    <property type="entry name" value="RNA_pol_sigma_r2"/>
</dbReference>
<proteinExistence type="inferred from homology"/>
<dbReference type="PANTHER" id="PTHR43133">
    <property type="entry name" value="RNA POLYMERASE ECF-TYPE SIGMA FACTO"/>
    <property type="match status" value="1"/>
</dbReference>
<feature type="domain" description="RNA polymerase sigma factor 70 region 4 type 2" evidence="7">
    <location>
        <begin position="119"/>
        <end position="171"/>
    </location>
</feature>
<sequence length="195" mass="22576">MQGSSKNIALEKLRRGDEASFKSLFDEFYLPLVKFANSYLFNWHEAEDVVQSVFIKIWEKANVLTIEKSFDAYLYMAVKNNCLNRLESIQIKDKYNILFVEALAKGSEENQKINVSQEEELRKAIKKLPPQIRKIIKLKYTQNKKISDISKILNISENSVKTQLRRGKSKLKMSLEVSLKTLALVAAHLISFLKF</sequence>
<name>A0ABT8KS17_9BACT</name>
<dbReference type="Pfam" id="PF04542">
    <property type="entry name" value="Sigma70_r2"/>
    <property type="match status" value="1"/>
</dbReference>
<dbReference type="RefSeq" id="WP_346752452.1">
    <property type="nucleotide sequence ID" value="NZ_JAUJEA010000004.1"/>
</dbReference>
<organism evidence="8 9">
    <name type="scientific">Splendidivirga corallicola</name>
    <dbReference type="NCBI Taxonomy" id="3051826"/>
    <lineage>
        <taxon>Bacteria</taxon>
        <taxon>Pseudomonadati</taxon>
        <taxon>Bacteroidota</taxon>
        <taxon>Cytophagia</taxon>
        <taxon>Cytophagales</taxon>
        <taxon>Splendidivirgaceae</taxon>
        <taxon>Splendidivirga</taxon>
    </lineage>
</organism>
<keyword evidence="4" id="KW-0238">DNA-binding</keyword>
<dbReference type="CDD" id="cd06171">
    <property type="entry name" value="Sigma70_r4"/>
    <property type="match status" value="1"/>
</dbReference>
<dbReference type="Proteomes" id="UP001172082">
    <property type="component" value="Unassembled WGS sequence"/>
</dbReference>